<sequence length="132" mass="14920">MKRFLCALCTVLLLLLFPCCSSPDTLQMDLTQGYGHQTKLLHLNASNAKNRQRIEDFAAVTEDAQPLDKDFSLFAYYPDMTLTITRDGQAGPTAVVDINGDYVDFYYSGETQLYRSKMSSIDLKKLIHQPTK</sequence>
<dbReference type="AlphaFoldDB" id="A0A1Z2XQV8"/>
<keyword evidence="4" id="KW-1185">Reference proteome</keyword>
<reference evidence="3 5" key="3">
    <citation type="submission" date="2020-11" db="EMBL/GenBank/DDBJ databases">
        <title>Closed and high quality bacterial genomes of the OMM12 community.</title>
        <authorList>
            <person name="Marbouty M."/>
            <person name="Lamy-Besnier Q."/>
            <person name="Debarbieux L."/>
            <person name="Koszul R."/>
        </authorList>
    </citation>
    <scope>NUCLEOTIDE SEQUENCE [LARGE SCALE GENOMIC DNA]</scope>
    <source>
        <strain evidence="3 5">KB18</strain>
    </source>
</reference>
<evidence type="ECO:0000313" key="3">
    <source>
        <dbReference type="EMBL" id="QQR30120.1"/>
    </source>
</evidence>
<evidence type="ECO:0008006" key="6">
    <source>
        <dbReference type="Google" id="ProtNLM"/>
    </source>
</evidence>
<dbReference type="EMBL" id="CP021422">
    <property type="protein sequence ID" value="ASB40837.1"/>
    <property type="molecule type" value="Genomic_DNA"/>
</dbReference>
<reference evidence="2" key="1">
    <citation type="journal article" date="2017" name="Genome Announc.">
        <title>High-Quality Whole-Genome Sequences of the Oligo-Mouse-Microbiota Bacterial Community.</title>
        <authorList>
            <person name="Garzetti D."/>
            <person name="Brugiroux S."/>
            <person name="Bunk B."/>
            <person name="Pukall R."/>
            <person name="McCoy K.D."/>
            <person name="Macpherson A.J."/>
            <person name="Stecher B."/>
        </authorList>
    </citation>
    <scope>NUCLEOTIDE SEQUENCE</scope>
    <source>
        <strain evidence="2">KB18</strain>
    </source>
</reference>
<proteinExistence type="predicted"/>
<dbReference type="KEGG" id="amur:ADH66_09335"/>
<evidence type="ECO:0000313" key="4">
    <source>
        <dbReference type="Proteomes" id="UP000196710"/>
    </source>
</evidence>
<gene>
    <name evidence="2" type="ORF">ADH66_09335</name>
    <name evidence="3" type="ORF">I5Q82_19375</name>
</gene>
<dbReference type="Proteomes" id="UP000196710">
    <property type="component" value="Chromosome"/>
</dbReference>
<feature type="chain" id="PRO_5044568668" description="Lipoprotein" evidence="1">
    <location>
        <begin position="23"/>
        <end position="132"/>
    </location>
</feature>
<dbReference type="EMBL" id="CP065321">
    <property type="protein sequence ID" value="QQR30120.1"/>
    <property type="molecule type" value="Genomic_DNA"/>
</dbReference>
<dbReference type="Proteomes" id="UP000596035">
    <property type="component" value="Chromosome"/>
</dbReference>
<evidence type="ECO:0000313" key="2">
    <source>
        <dbReference type="EMBL" id="ASB40837.1"/>
    </source>
</evidence>
<keyword evidence="1" id="KW-0732">Signal</keyword>
<organism evidence="3 5">
    <name type="scientific">Acutalibacter muris</name>
    <dbReference type="NCBI Taxonomy" id="1796620"/>
    <lineage>
        <taxon>Bacteria</taxon>
        <taxon>Bacillati</taxon>
        <taxon>Bacillota</taxon>
        <taxon>Clostridia</taxon>
        <taxon>Eubacteriales</taxon>
        <taxon>Acutalibacteraceae</taxon>
        <taxon>Acutalibacter</taxon>
    </lineage>
</organism>
<feature type="signal peptide" evidence="1">
    <location>
        <begin position="1"/>
        <end position="22"/>
    </location>
</feature>
<evidence type="ECO:0000313" key="5">
    <source>
        <dbReference type="Proteomes" id="UP000596035"/>
    </source>
</evidence>
<protein>
    <recommendedName>
        <fullName evidence="6">Lipoprotein</fullName>
    </recommendedName>
</protein>
<accession>A0A1Z2XQV8</accession>
<name>A0A1Z2XQV8_9FIRM</name>
<dbReference type="RefSeq" id="WP_088364416.1">
    <property type="nucleotide sequence ID" value="NZ_CP021422.1"/>
</dbReference>
<reference evidence="4" key="2">
    <citation type="submission" date="2017-05" db="EMBL/GenBank/DDBJ databases">
        <title>Improved OligoMM genomes.</title>
        <authorList>
            <person name="Garzetti D."/>
        </authorList>
    </citation>
    <scope>NUCLEOTIDE SEQUENCE [LARGE SCALE GENOMIC DNA]</scope>
    <source>
        <strain evidence="4">KB18</strain>
    </source>
</reference>
<evidence type="ECO:0000256" key="1">
    <source>
        <dbReference type="SAM" id="SignalP"/>
    </source>
</evidence>